<dbReference type="EMBL" id="CATQJA010002651">
    <property type="protein sequence ID" value="CAJ0577497.1"/>
    <property type="molecule type" value="Genomic_DNA"/>
</dbReference>
<feature type="domain" description="Cytochrome c oxidase assembly factor 3 mitochondrial coiled-coil" evidence="8">
    <location>
        <begin position="71"/>
        <end position="119"/>
    </location>
</feature>
<evidence type="ECO:0000256" key="4">
    <source>
        <dbReference type="ARBA" id="ARBA00022989"/>
    </source>
</evidence>
<protein>
    <recommendedName>
        <fullName evidence="7">Cytochrome c oxidase assembly factor 3</fullName>
    </recommendedName>
</protein>
<evidence type="ECO:0000256" key="3">
    <source>
        <dbReference type="ARBA" id="ARBA00022692"/>
    </source>
</evidence>
<evidence type="ECO:0000256" key="7">
    <source>
        <dbReference type="RuleBase" id="RU367056"/>
    </source>
</evidence>
<comment type="function">
    <text evidence="7">Required for assembly of cytochrome c oxidase (complex IV).</text>
</comment>
<keyword evidence="3 7" id="KW-0812">Transmembrane</keyword>
<gene>
    <name evidence="9" type="ORF">MSPICULIGERA_LOCUS15769</name>
</gene>
<keyword evidence="5 7" id="KW-0496">Mitochondrion</keyword>
<organism evidence="9 10">
    <name type="scientific">Mesorhabditis spiculigera</name>
    <dbReference type="NCBI Taxonomy" id="96644"/>
    <lineage>
        <taxon>Eukaryota</taxon>
        <taxon>Metazoa</taxon>
        <taxon>Ecdysozoa</taxon>
        <taxon>Nematoda</taxon>
        <taxon>Chromadorea</taxon>
        <taxon>Rhabditida</taxon>
        <taxon>Rhabditina</taxon>
        <taxon>Rhabditomorpha</taxon>
        <taxon>Rhabditoidea</taxon>
        <taxon>Rhabditidae</taxon>
        <taxon>Mesorhabditinae</taxon>
        <taxon>Mesorhabditis</taxon>
    </lineage>
</organism>
<evidence type="ECO:0000313" key="9">
    <source>
        <dbReference type="EMBL" id="CAJ0577497.1"/>
    </source>
</evidence>
<evidence type="ECO:0000313" key="10">
    <source>
        <dbReference type="Proteomes" id="UP001177023"/>
    </source>
</evidence>
<keyword evidence="6 7" id="KW-0472">Membrane</keyword>
<keyword evidence="7" id="KW-0999">Mitochondrion inner membrane</keyword>
<comment type="subcellular location">
    <subcellularLocation>
        <location evidence="1">Mitochondrion membrane</location>
        <topology evidence="1">Single-pass membrane protein</topology>
    </subcellularLocation>
</comment>
<accession>A0AA36CY36</accession>
<reference evidence="9" key="1">
    <citation type="submission" date="2023-06" db="EMBL/GenBank/DDBJ databases">
        <authorList>
            <person name="Delattre M."/>
        </authorList>
    </citation>
    <scope>NUCLEOTIDE SEQUENCE</scope>
    <source>
        <strain evidence="9">AF72</strain>
    </source>
</reference>
<comment type="subunit">
    <text evidence="7">Component of 250-400 kDa complexes called cytochrome oxidase assembly intermediates or COA complexes.</text>
</comment>
<feature type="non-terminal residue" evidence="9">
    <location>
        <position position="1"/>
    </location>
</feature>
<keyword evidence="4 7" id="KW-1133">Transmembrane helix</keyword>
<dbReference type="AlphaFoldDB" id="A0AA36CY36"/>
<evidence type="ECO:0000256" key="5">
    <source>
        <dbReference type="ARBA" id="ARBA00023128"/>
    </source>
</evidence>
<evidence type="ECO:0000256" key="2">
    <source>
        <dbReference type="ARBA" id="ARBA00007035"/>
    </source>
</evidence>
<dbReference type="InterPro" id="IPR041752">
    <property type="entry name" value="Coa3"/>
</dbReference>
<evidence type="ECO:0000256" key="6">
    <source>
        <dbReference type="ARBA" id="ARBA00023136"/>
    </source>
</evidence>
<dbReference type="PANTHER" id="PTHR15642">
    <property type="entry name" value="CYTOCHROME C OXIDASE ASSEMBLY FACTOR 3, MITOCHONDRIAL"/>
    <property type="match status" value="1"/>
</dbReference>
<dbReference type="GO" id="GO:0033617">
    <property type="term" value="P:mitochondrial respiratory chain complex IV assembly"/>
    <property type="evidence" value="ECO:0007669"/>
    <property type="project" value="UniProtKB-UniRule"/>
</dbReference>
<comment type="similarity">
    <text evidence="2 7">Belongs to the COA3 family.</text>
</comment>
<dbReference type="InterPro" id="IPR018628">
    <property type="entry name" value="Coa3_CC"/>
</dbReference>
<feature type="transmembrane region" description="Helical" evidence="7">
    <location>
        <begin position="86"/>
        <end position="105"/>
    </location>
</feature>
<sequence length="137" mass="16154">MLRIRPSTAHFHRMVQRFNSTIQPNDPQLGPKTSQAVRTFLPKDPNFLETVNFEDLPRAQQRYVKQFEKINEQRIKEIFQKNYKNIIGMTVIAAAAIGIYFYTMYAVRQETFLEEIDEEMAQERPKTHGHLLPAEKK</sequence>
<dbReference type="PANTHER" id="PTHR15642:SF3">
    <property type="entry name" value="CYTOCHROME C OXIDASE ASSEMBLY FACTOR 3 HOMOLOG, MITOCHONDRIAL"/>
    <property type="match status" value="1"/>
</dbReference>
<dbReference type="Proteomes" id="UP001177023">
    <property type="component" value="Unassembled WGS sequence"/>
</dbReference>
<evidence type="ECO:0000259" key="8">
    <source>
        <dbReference type="Pfam" id="PF09813"/>
    </source>
</evidence>
<comment type="caution">
    <text evidence="9">The sequence shown here is derived from an EMBL/GenBank/DDBJ whole genome shotgun (WGS) entry which is preliminary data.</text>
</comment>
<keyword evidence="10" id="KW-1185">Reference proteome</keyword>
<dbReference type="Pfam" id="PF09813">
    <property type="entry name" value="Coa3_cc"/>
    <property type="match status" value="1"/>
</dbReference>
<evidence type="ECO:0000256" key="1">
    <source>
        <dbReference type="ARBA" id="ARBA00004304"/>
    </source>
</evidence>
<dbReference type="GO" id="GO:0005743">
    <property type="term" value="C:mitochondrial inner membrane"/>
    <property type="evidence" value="ECO:0007669"/>
    <property type="project" value="UniProtKB-UniRule"/>
</dbReference>
<proteinExistence type="inferred from homology"/>
<name>A0AA36CY36_9BILA</name>